<dbReference type="OrthoDB" id="5554297at2759"/>
<dbReference type="AlphaFoldDB" id="A0A9W7XUG5"/>
<gene>
    <name evidence="2" type="ORF">LPJ53_004373</name>
</gene>
<keyword evidence="3" id="KW-1185">Reference proteome</keyword>
<organism evidence="2 3">
    <name type="scientific">Coemansia erecta</name>
    <dbReference type="NCBI Taxonomy" id="147472"/>
    <lineage>
        <taxon>Eukaryota</taxon>
        <taxon>Fungi</taxon>
        <taxon>Fungi incertae sedis</taxon>
        <taxon>Zoopagomycota</taxon>
        <taxon>Kickxellomycotina</taxon>
        <taxon>Kickxellomycetes</taxon>
        <taxon>Kickxellales</taxon>
        <taxon>Kickxellaceae</taxon>
        <taxon>Coemansia</taxon>
    </lineage>
</organism>
<name>A0A9W7XUG5_9FUNG</name>
<dbReference type="Proteomes" id="UP001149813">
    <property type="component" value="Unassembled WGS sequence"/>
</dbReference>
<evidence type="ECO:0000256" key="1">
    <source>
        <dbReference type="SAM" id="MobiDB-lite"/>
    </source>
</evidence>
<evidence type="ECO:0000313" key="2">
    <source>
        <dbReference type="EMBL" id="KAJ1721064.1"/>
    </source>
</evidence>
<evidence type="ECO:0000313" key="3">
    <source>
        <dbReference type="Proteomes" id="UP001149813"/>
    </source>
</evidence>
<dbReference type="EMBL" id="JANBOJ010000201">
    <property type="protein sequence ID" value="KAJ1721064.1"/>
    <property type="molecule type" value="Genomic_DNA"/>
</dbReference>
<protein>
    <submittedName>
        <fullName evidence="2">Uncharacterized protein</fullName>
    </submittedName>
</protein>
<reference evidence="2" key="1">
    <citation type="submission" date="2022-07" db="EMBL/GenBank/DDBJ databases">
        <title>Phylogenomic reconstructions and comparative analyses of Kickxellomycotina fungi.</title>
        <authorList>
            <person name="Reynolds N.K."/>
            <person name="Stajich J.E."/>
            <person name="Barry K."/>
            <person name="Grigoriev I.V."/>
            <person name="Crous P."/>
            <person name="Smith M.E."/>
        </authorList>
    </citation>
    <scope>NUCLEOTIDE SEQUENCE</scope>
    <source>
        <strain evidence="2">NBRC 32514</strain>
    </source>
</reference>
<sequence>MNSPGYRIITRSGSGGGYAKNEPFGTFKCSQSGRSRDSGNPAKPDSWALSLPKGQSAGHAPLRFLTLPPQIINAIMRYATGVADLDPYIGLSGFSLFKPLIPTMASLVQEIKIAPTQICSRLRYELIPQIHQYAIYCGKRMRFLGRAQYRRYASYIIIVIPQNMRSFRSIARTMYWLPKKMRQQVRWVGLSMKSRSTISASEYGALSGAFPRLQNMFVEIGCLDASPRRIMPAIVGTSSQVAITAITIIDAGLESSADTAMLIHRCCAHLEYLCLHKMSLEQLCDVFWPVTPQKNADFSTRVLRPQAPAFCQFPMLEELNYEPTYEQSPSRYTSSGLESCQVIQMFFDTLVCHRLPCLKALRASPLYNIDCMENGYNTPKLDFLSLIVSDRCGNNPNLQNCTSNVISDVLSIKTLKALNCHAISDLNPKQLPQPYMSYVGLKDLCSLNLKHWPLRFSFLKVVVDQMTNLRRLQITLLPPSSHQPPEPRQSHENLCLRYVWINSTTSTDGWNVQSLDYLAACIVDMRALERLQLFDRALRRLNRVFTMATSVADLFDFTVRVKVGDCSIRNQDEVCSSIMEFN</sequence>
<accession>A0A9W7XUG5</accession>
<proteinExistence type="predicted"/>
<comment type="caution">
    <text evidence="2">The sequence shown here is derived from an EMBL/GenBank/DDBJ whole genome shotgun (WGS) entry which is preliminary data.</text>
</comment>
<feature type="region of interest" description="Disordered" evidence="1">
    <location>
        <begin position="1"/>
        <end position="23"/>
    </location>
</feature>